<name>A0A8X7S4J7_BRACI</name>
<protein>
    <recommendedName>
        <fullName evidence="3">EF-hand domain-containing protein</fullName>
    </recommendedName>
</protein>
<keyword evidence="2" id="KW-1185">Reference proteome</keyword>
<organism evidence="1 2">
    <name type="scientific">Brassica carinata</name>
    <name type="common">Ethiopian mustard</name>
    <name type="synonym">Abyssinian cabbage</name>
    <dbReference type="NCBI Taxonomy" id="52824"/>
    <lineage>
        <taxon>Eukaryota</taxon>
        <taxon>Viridiplantae</taxon>
        <taxon>Streptophyta</taxon>
        <taxon>Embryophyta</taxon>
        <taxon>Tracheophyta</taxon>
        <taxon>Spermatophyta</taxon>
        <taxon>Magnoliopsida</taxon>
        <taxon>eudicotyledons</taxon>
        <taxon>Gunneridae</taxon>
        <taxon>Pentapetalae</taxon>
        <taxon>rosids</taxon>
        <taxon>malvids</taxon>
        <taxon>Brassicales</taxon>
        <taxon>Brassicaceae</taxon>
        <taxon>Brassiceae</taxon>
        <taxon>Brassica</taxon>
    </lineage>
</organism>
<dbReference type="EMBL" id="JAAMPC010000008">
    <property type="protein sequence ID" value="KAG2299441.1"/>
    <property type="molecule type" value="Genomic_DNA"/>
</dbReference>
<dbReference type="OrthoDB" id="1729983at2759"/>
<reference evidence="1 2" key="1">
    <citation type="submission" date="2020-02" db="EMBL/GenBank/DDBJ databases">
        <authorList>
            <person name="Ma Q."/>
            <person name="Huang Y."/>
            <person name="Song X."/>
            <person name="Pei D."/>
        </authorList>
    </citation>
    <scope>NUCLEOTIDE SEQUENCE [LARGE SCALE GENOMIC DNA]</scope>
    <source>
        <strain evidence="1">Sxm20200214</strain>
        <tissue evidence="1">Leaf</tissue>
    </source>
</reference>
<accession>A0A8X7S4J7</accession>
<proteinExistence type="predicted"/>
<dbReference type="AlphaFoldDB" id="A0A8X7S4J7"/>
<evidence type="ECO:0000313" key="1">
    <source>
        <dbReference type="EMBL" id="KAG2299441.1"/>
    </source>
</evidence>
<dbReference type="PROSITE" id="PS00018">
    <property type="entry name" value="EF_HAND_1"/>
    <property type="match status" value="1"/>
</dbReference>
<comment type="caution">
    <text evidence="1">The sequence shown here is derived from an EMBL/GenBank/DDBJ whole genome shotgun (WGS) entry which is preliminary data.</text>
</comment>
<sequence>MEKKQEEDIKELQTLLEGANKSLQAVDTCLLCNVKNGGELMDMDMLLIGEEEDRITNNDLEAADLDEDGVVGAAEFTVYKLKEMGKIDEKDISGIIEEFEQLDYDEFRILTTSDIVLAQTTSQIQRLNKTFTKKRDKKKGRVLEILSFLELRFLAMWVKRVS</sequence>
<dbReference type="InterPro" id="IPR018247">
    <property type="entry name" value="EF_Hand_1_Ca_BS"/>
</dbReference>
<dbReference type="Proteomes" id="UP000886595">
    <property type="component" value="Unassembled WGS sequence"/>
</dbReference>
<gene>
    <name evidence="1" type="ORF">Bca52824_035913</name>
</gene>
<evidence type="ECO:0008006" key="3">
    <source>
        <dbReference type="Google" id="ProtNLM"/>
    </source>
</evidence>
<evidence type="ECO:0000313" key="2">
    <source>
        <dbReference type="Proteomes" id="UP000886595"/>
    </source>
</evidence>